<sequence length="257" mass="29739">MKGKHYSFHLRSKWEKTQALLKNSRIAGWVPATKKMTKANLQAMLGQHAMVYIKPDQGSKGIGVMKIEKPRGSGSPIYRCQSGTEVRTFSVYESLEKYVQAFSGKRPYLIQRGIHLPRFKERPYDLRVMVQMSPENKWETTGMVGRLAKRGKIVTNGSQGAQSVYVDVLLPKLQRHRLKALLKNIGFTTALHLQKLYPPIKEIGLDIAFDSRFKPWILEFNTLPEPHPFMKLKDQRMYHKMIRYGKAYGRYTKVRVL</sequence>
<dbReference type="Proteomes" id="UP001519343">
    <property type="component" value="Unassembled WGS sequence"/>
</dbReference>
<dbReference type="RefSeq" id="WP_209811330.1">
    <property type="nucleotide sequence ID" value="NZ_JAGGKT010000010.1"/>
</dbReference>
<dbReference type="Gene3D" id="3.30.470.20">
    <property type="entry name" value="ATP-grasp fold, B domain"/>
    <property type="match status" value="1"/>
</dbReference>
<protein>
    <recommendedName>
        <fullName evidence="3">YheC/YheD family protein</fullName>
    </recommendedName>
</protein>
<evidence type="ECO:0000313" key="2">
    <source>
        <dbReference type="Proteomes" id="UP001519343"/>
    </source>
</evidence>
<evidence type="ECO:0008006" key="3">
    <source>
        <dbReference type="Google" id="ProtNLM"/>
    </source>
</evidence>
<dbReference type="InterPro" id="IPR026838">
    <property type="entry name" value="YheC/D"/>
</dbReference>
<dbReference type="EMBL" id="JAGGKT010000010">
    <property type="protein sequence ID" value="MBP1933321.1"/>
    <property type="molecule type" value="Genomic_DNA"/>
</dbReference>
<comment type="caution">
    <text evidence="1">The sequence shown here is derived from an EMBL/GenBank/DDBJ whole genome shotgun (WGS) entry which is preliminary data.</text>
</comment>
<keyword evidence="2" id="KW-1185">Reference proteome</keyword>
<organism evidence="1 2">
    <name type="scientific">Ammoniphilus resinae</name>
    <dbReference type="NCBI Taxonomy" id="861532"/>
    <lineage>
        <taxon>Bacteria</taxon>
        <taxon>Bacillati</taxon>
        <taxon>Bacillota</taxon>
        <taxon>Bacilli</taxon>
        <taxon>Bacillales</taxon>
        <taxon>Paenibacillaceae</taxon>
        <taxon>Aneurinibacillus group</taxon>
        <taxon>Ammoniphilus</taxon>
    </lineage>
</organism>
<dbReference type="SUPFAM" id="SSF56059">
    <property type="entry name" value="Glutathione synthetase ATP-binding domain-like"/>
    <property type="match status" value="1"/>
</dbReference>
<accession>A0ABS4GSU6</accession>
<reference evidence="1 2" key="1">
    <citation type="submission" date="2021-03" db="EMBL/GenBank/DDBJ databases">
        <title>Genomic Encyclopedia of Type Strains, Phase IV (KMG-IV): sequencing the most valuable type-strain genomes for metagenomic binning, comparative biology and taxonomic classification.</title>
        <authorList>
            <person name="Goeker M."/>
        </authorList>
    </citation>
    <scope>NUCLEOTIDE SEQUENCE [LARGE SCALE GENOMIC DNA]</scope>
    <source>
        <strain evidence="1 2">DSM 24738</strain>
    </source>
</reference>
<gene>
    <name evidence="1" type="ORF">J2Z37_003334</name>
</gene>
<name>A0ABS4GSU6_9BACL</name>
<proteinExistence type="predicted"/>
<evidence type="ECO:0000313" key="1">
    <source>
        <dbReference type="EMBL" id="MBP1933321.1"/>
    </source>
</evidence>
<dbReference type="Pfam" id="PF14398">
    <property type="entry name" value="ATPgrasp_YheCD"/>
    <property type="match status" value="1"/>
</dbReference>